<proteinExistence type="predicted"/>
<dbReference type="AlphaFoldDB" id="A0A5J9VKI8"/>
<dbReference type="PANTHER" id="PTHR33927:SF1">
    <property type="entry name" value="TRANSMEMBRANE PROTEIN"/>
    <property type="match status" value="1"/>
</dbReference>
<dbReference type="Gramene" id="TVU35964">
    <property type="protein sequence ID" value="TVU35964"/>
    <property type="gene ID" value="EJB05_17871"/>
</dbReference>
<feature type="non-terminal residue" evidence="2">
    <location>
        <position position="1"/>
    </location>
</feature>
<sequence length="556" mass="59588">MDGQDQVKLSQTKFSSCRGVSFEPKPSPGSPFALDAYSAGQWVWLPAVFSRASSRIFPAGAPGSRSFARSQSRASSHFCDLDDEDADDDELVVVDEELAVAAVPVAAAVDEVKKPPRAPASGAGRSRLGIILLDQGLFTVYKRLFVLCVALNAATLALAATGHFPYARAHAALFAMGNILALTLCRSEAVLRVVFWLAVALFGRPWVPRLVKTGVTAILQSLGGVHSGCGVSSLAWLVYALVQVLQRRDETSPEIVAVASAILGLIALSCLAAFPLVRHLHHNVFERTHRFAGWAALALLWAFVVLSAGYDPATKSYDNLTGSVLVRRQELWFAAAITFFTFLPWLTVRRVPVTVTARSTHASIITFQGGVKAGLLGRISRSPLSEWHAFGIISDNVDTHAMLAGAVGDFTRGLISDPPKHLWVRDVRFAGLPYLLNMYRSATMVATGSGICVFLSFLMQPGAAELSLVWVAKGIEANYGDEIKAAVSSSERLRGRIVVHDTAVMGRPNVAELAVGAARKWGAEVVIVTSNPEGSRDVVKGCTKAGIPAFGPIWDS</sequence>
<evidence type="ECO:0000256" key="1">
    <source>
        <dbReference type="SAM" id="Phobius"/>
    </source>
</evidence>
<feature type="transmembrane region" description="Helical" evidence="1">
    <location>
        <begin position="189"/>
        <end position="207"/>
    </location>
</feature>
<keyword evidence="1" id="KW-1133">Transmembrane helix</keyword>
<gene>
    <name evidence="2" type="ORF">EJB05_17871</name>
</gene>
<keyword evidence="3" id="KW-1185">Reference proteome</keyword>
<reference evidence="2 3" key="1">
    <citation type="journal article" date="2019" name="Sci. Rep.">
        <title>A high-quality genome of Eragrostis curvula grass provides insights into Poaceae evolution and supports new strategies to enhance forage quality.</title>
        <authorList>
            <person name="Carballo J."/>
            <person name="Santos B.A.C.M."/>
            <person name="Zappacosta D."/>
            <person name="Garbus I."/>
            <person name="Selva J.P."/>
            <person name="Gallo C.A."/>
            <person name="Diaz A."/>
            <person name="Albertini E."/>
            <person name="Caccamo M."/>
            <person name="Echenique V."/>
        </authorList>
    </citation>
    <scope>NUCLEOTIDE SEQUENCE [LARGE SCALE GENOMIC DNA]</scope>
    <source>
        <strain evidence="3">cv. Victoria</strain>
        <tissue evidence="2">Leaf</tissue>
    </source>
</reference>
<dbReference type="InterPro" id="IPR052979">
    <property type="entry name" value="Adenylate-forming_domain"/>
</dbReference>
<name>A0A5J9VKI8_9POAL</name>
<feature type="transmembrane region" description="Helical" evidence="1">
    <location>
        <begin position="291"/>
        <end position="310"/>
    </location>
</feature>
<dbReference type="OrthoDB" id="3142841at2759"/>
<dbReference type="Proteomes" id="UP000324897">
    <property type="component" value="Unassembled WGS sequence"/>
</dbReference>
<accession>A0A5J9VKI8</accession>
<feature type="transmembrane region" description="Helical" evidence="1">
    <location>
        <begin position="167"/>
        <end position="184"/>
    </location>
</feature>
<comment type="caution">
    <text evidence="2">The sequence shown here is derived from an EMBL/GenBank/DDBJ whole genome shotgun (WGS) entry which is preliminary data.</text>
</comment>
<evidence type="ECO:0000313" key="3">
    <source>
        <dbReference type="Proteomes" id="UP000324897"/>
    </source>
</evidence>
<feature type="transmembrane region" description="Helical" evidence="1">
    <location>
        <begin position="144"/>
        <end position="161"/>
    </location>
</feature>
<dbReference type="PANTHER" id="PTHR33927">
    <property type="entry name" value="TRANSMEMBRANE PROTEIN"/>
    <property type="match status" value="1"/>
</dbReference>
<feature type="transmembrane region" description="Helical" evidence="1">
    <location>
        <begin position="331"/>
        <end position="348"/>
    </location>
</feature>
<organism evidence="2 3">
    <name type="scientific">Eragrostis curvula</name>
    <name type="common">weeping love grass</name>
    <dbReference type="NCBI Taxonomy" id="38414"/>
    <lineage>
        <taxon>Eukaryota</taxon>
        <taxon>Viridiplantae</taxon>
        <taxon>Streptophyta</taxon>
        <taxon>Embryophyta</taxon>
        <taxon>Tracheophyta</taxon>
        <taxon>Spermatophyta</taxon>
        <taxon>Magnoliopsida</taxon>
        <taxon>Liliopsida</taxon>
        <taxon>Poales</taxon>
        <taxon>Poaceae</taxon>
        <taxon>PACMAD clade</taxon>
        <taxon>Chloridoideae</taxon>
        <taxon>Eragrostideae</taxon>
        <taxon>Eragrostidinae</taxon>
        <taxon>Eragrostis</taxon>
    </lineage>
</organism>
<evidence type="ECO:0000313" key="2">
    <source>
        <dbReference type="EMBL" id="TVU35964.1"/>
    </source>
</evidence>
<feature type="transmembrane region" description="Helical" evidence="1">
    <location>
        <begin position="219"/>
        <end position="242"/>
    </location>
</feature>
<keyword evidence="1" id="KW-0812">Transmembrane</keyword>
<keyword evidence="1" id="KW-0472">Membrane</keyword>
<protein>
    <submittedName>
        <fullName evidence="2">Uncharacterized protein</fullName>
    </submittedName>
</protein>
<dbReference type="EMBL" id="RWGY01000009">
    <property type="protein sequence ID" value="TVU35964.1"/>
    <property type="molecule type" value="Genomic_DNA"/>
</dbReference>
<feature type="transmembrane region" description="Helical" evidence="1">
    <location>
        <begin position="254"/>
        <end position="276"/>
    </location>
</feature>